<reference evidence="3" key="2">
    <citation type="submission" date="2023-06" db="EMBL/GenBank/DDBJ databases">
        <authorList>
            <person name="Ma L."/>
            <person name="Liu K.-W."/>
            <person name="Li Z."/>
            <person name="Hsiao Y.-Y."/>
            <person name="Qi Y."/>
            <person name="Fu T."/>
            <person name="Tang G."/>
            <person name="Zhang D."/>
            <person name="Sun W.-H."/>
            <person name="Liu D.-K."/>
            <person name="Li Y."/>
            <person name="Chen G.-Z."/>
            <person name="Liu X.-D."/>
            <person name="Liao X.-Y."/>
            <person name="Jiang Y.-T."/>
            <person name="Yu X."/>
            <person name="Hao Y."/>
            <person name="Huang J."/>
            <person name="Zhao X.-W."/>
            <person name="Ke S."/>
            <person name="Chen Y.-Y."/>
            <person name="Wu W.-L."/>
            <person name="Hsu J.-L."/>
            <person name="Lin Y.-F."/>
            <person name="Huang M.-D."/>
            <person name="Li C.-Y."/>
            <person name="Huang L."/>
            <person name="Wang Z.-W."/>
            <person name="Zhao X."/>
            <person name="Zhong W.-Y."/>
            <person name="Peng D.-H."/>
            <person name="Ahmad S."/>
            <person name="Lan S."/>
            <person name="Zhang J.-S."/>
            <person name="Tsai W.-C."/>
            <person name="Van De Peer Y."/>
            <person name="Liu Z.-J."/>
        </authorList>
    </citation>
    <scope>NUCLEOTIDE SEQUENCE</scope>
    <source>
        <strain evidence="3">SCP</strain>
        <tissue evidence="3">Leaves</tissue>
    </source>
</reference>
<keyword evidence="4" id="KW-1185">Reference proteome</keyword>
<dbReference type="PANTHER" id="PTHR33076">
    <property type="entry name" value="NON-SPECIFIC LIPID-TRANSFER PROTEIN 2-RELATED"/>
    <property type="match status" value="1"/>
</dbReference>
<sequence length="121" mass="12687">MDHHHPKINAWAIAVLLLLCRAASAHGAVDCGAVTALVSNCSNFITYGVPDPTLGSPCCDAVVSLNSLADTTDNRRSVCRCLVSLMSTYNPNVSAIGRLPGLCGISLDFTIDPNLDCTTIP</sequence>
<keyword evidence="1" id="KW-0732">Signal</keyword>
<dbReference type="SUPFAM" id="SSF47699">
    <property type="entry name" value="Bifunctional inhibitor/lipid-transfer protein/seed storage 2S albumin"/>
    <property type="match status" value="1"/>
</dbReference>
<dbReference type="Proteomes" id="UP001179952">
    <property type="component" value="Unassembled WGS sequence"/>
</dbReference>
<feature type="signal peptide" evidence="1">
    <location>
        <begin position="1"/>
        <end position="27"/>
    </location>
</feature>
<accession>A0AAV9ADC8</accession>
<gene>
    <name evidence="3" type="ORF">QJS04_geneDACA000937</name>
</gene>
<dbReference type="SMART" id="SM00499">
    <property type="entry name" value="AAI"/>
    <property type="match status" value="1"/>
</dbReference>
<reference evidence="3" key="1">
    <citation type="journal article" date="2023" name="Nat. Commun.">
        <title>Diploid and tetraploid genomes of Acorus and the evolution of monocots.</title>
        <authorList>
            <person name="Ma L."/>
            <person name="Liu K.W."/>
            <person name="Li Z."/>
            <person name="Hsiao Y.Y."/>
            <person name="Qi Y."/>
            <person name="Fu T."/>
            <person name="Tang G.D."/>
            <person name="Zhang D."/>
            <person name="Sun W.H."/>
            <person name="Liu D.K."/>
            <person name="Li Y."/>
            <person name="Chen G.Z."/>
            <person name="Liu X.D."/>
            <person name="Liao X.Y."/>
            <person name="Jiang Y.T."/>
            <person name="Yu X."/>
            <person name="Hao Y."/>
            <person name="Huang J."/>
            <person name="Zhao X.W."/>
            <person name="Ke S."/>
            <person name="Chen Y.Y."/>
            <person name="Wu W.L."/>
            <person name="Hsu J.L."/>
            <person name="Lin Y.F."/>
            <person name="Huang M.D."/>
            <person name="Li C.Y."/>
            <person name="Huang L."/>
            <person name="Wang Z.W."/>
            <person name="Zhao X."/>
            <person name="Zhong W.Y."/>
            <person name="Peng D.H."/>
            <person name="Ahmad S."/>
            <person name="Lan S."/>
            <person name="Zhang J.S."/>
            <person name="Tsai W.C."/>
            <person name="Van de Peer Y."/>
            <person name="Liu Z.J."/>
        </authorList>
    </citation>
    <scope>NUCLEOTIDE SEQUENCE</scope>
    <source>
        <strain evidence="3">SCP</strain>
    </source>
</reference>
<dbReference type="EMBL" id="JAUJYN010000010">
    <property type="protein sequence ID" value="KAK1262244.1"/>
    <property type="molecule type" value="Genomic_DNA"/>
</dbReference>
<dbReference type="CDD" id="cd01960">
    <property type="entry name" value="nsLTP1"/>
    <property type="match status" value="1"/>
</dbReference>
<feature type="domain" description="Bifunctional inhibitor/plant lipid transfer protein/seed storage helical" evidence="2">
    <location>
        <begin position="31"/>
        <end position="117"/>
    </location>
</feature>
<name>A0AAV9ADC8_ACOGR</name>
<evidence type="ECO:0000313" key="3">
    <source>
        <dbReference type="EMBL" id="KAK1262244.1"/>
    </source>
</evidence>
<evidence type="ECO:0000256" key="1">
    <source>
        <dbReference type="SAM" id="SignalP"/>
    </source>
</evidence>
<dbReference type="PRINTS" id="PR00382">
    <property type="entry name" value="LIPIDTRNSFER"/>
</dbReference>
<dbReference type="PROSITE" id="PS00597">
    <property type="entry name" value="PLANT_LTP"/>
    <property type="match status" value="1"/>
</dbReference>
<organism evidence="3 4">
    <name type="scientific">Acorus gramineus</name>
    <name type="common">Dwarf sweet flag</name>
    <dbReference type="NCBI Taxonomy" id="55184"/>
    <lineage>
        <taxon>Eukaryota</taxon>
        <taxon>Viridiplantae</taxon>
        <taxon>Streptophyta</taxon>
        <taxon>Embryophyta</taxon>
        <taxon>Tracheophyta</taxon>
        <taxon>Spermatophyta</taxon>
        <taxon>Magnoliopsida</taxon>
        <taxon>Liliopsida</taxon>
        <taxon>Acoraceae</taxon>
        <taxon>Acorus</taxon>
    </lineage>
</organism>
<comment type="caution">
    <text evidence="3">The sequence shown here is derived from an EMBL/GenBank/DDBJ whole genome shotgun (WGS) entry which is preliminary data.</text>
</comment>
<dbReference type="GO" id="GO:0006869">
    <property type="term" value="P:lipid transport"/>
    <property type="evidence" value="ECO:0007669"/>
    <property type="project" value="InterPro"/>
</dbReference>
<dbReference type="InterPro" id="IPR000528">
    <property type="entry name" value="Plant_nsLTP"/>
</dbReference>
<proteinExistence type="predicted"/>
<dbReference type="AlphaFoldDB" id="A0AAV9ADC8"/>
<dbReference type="GO" id="GO:0008289">
    <property type="term" value="F:lipid binding"/>
    <property type="evidence" value="ECO:0007669"/>
    <property type="project" value="InterPro"/>
</dbReference>
<dbReference type="InterPro" id="IPR016140">
    <property type="entry name" value="Bifunc_inhib/LTP/seed_store"/>
</dbReference>
<evidence type="ECO:0000313" key="4">
    <source>
        <dbReference type="Proteomes" id="UP001179952"/>
    </source>
</evidence>
<dbReference type="InterPro" id="IPR036312">
    <property type="entry name" value="Bifun_inhib/LTP/seed_sf"/>
</dbReference>
<feature type="chain" id="PRO_5043575019" description="Bifunctional inhibitor/plant lipid transfer protein/seed storage helical domain-containing protein" evidence="1">
    <location>
        <begin position="28"/>
        <end position="121"/>
    </location>
</feature>
<dbReference type="Gene3D" id="1.10.110.10">
    <property type="entry name" value="Plant lipid-transfer and hydrophobic proteins"/>
    <property type="match status" value="1"/>
</dbReference>
<evidence type="ECO:0000259" key="2">
    <source>
        <dbReference type="SMART" id="SM00499"/>
    </source>
</evidence>
<protein>
    <recommendedName>
        <fullName evidence="2">Bifunctional inhibitor/plant lipid transfer protein/seed storage helical domain-containing protein</fullName>
    </recommendedName>
</protein>